<dbReference type="PANTHER" id="PTHR30352">
    <property type="entry name" value="PYRUVATE FORMATE-LYASE-ACTIVATING ENZYME"/>
    <property type="match status" value="1"/>
</dbReference>
<evidence type="ECO:0000256" key="5">
    <source>
        <dbReference type="ARBA" id="ARBA00023004"/>
    </source>
</evidence>
<keyword evidence="2" id="KW-0004">4Fe-4S</keyword>
<dbReference type="AlphaFoldDB" id="A0A9Q6IGZ3"/>
<evidence type="ECO:0000256" key="1">
    <source>
        <dbReference type="ARBA" id="ARBA00001966"/>
    </source>
</evidence>
<comment type="cofactor">
    <cofactor evidence="1">
        <name>[4Fe-4S] cluster</name>
        <dbReference type="ChEBI" id="CHEBI:49883"/>
    </cofactor>
</comment>
<dbReference type="Pfam" id="PF13353">
    <property type="entry name" value="Fer4_12"/>
    <property type="match status" value="1"/>
</dbReference>
<evidence type="ECO:0000256" key="3">
    <source>
        <dbReference type="ARBA" id="ARBA00022691"/>
    </source>
</evidence>
<protein>
    <submittedName>
        <fullName evidence="7">Organic radical-activating protein</fullName>
    </submittedName>
</protein>
<dbReference type="GO" id="GO:0004748">
    <property type="term" value="F:ribonucleoside-diphosphate reductase activity, thioredoxin disulfide as acceptor"/>
    <property type="evidence" value="ECO:0007669"/>
    <property type="project" value="TreeGrafter"/>
</dbReference>
<accession>A0A9Q6IGZ3</accession>
<dbReference type="InterPro" id="IPR007197">
    <property type="entry name" value="rSAM"/>
</dbReference>
<proteinExistence type="predicted"/>
<keyword evidence="6" id="KW-0411">Iron-sulfur</keyword>
<dbReference type="GO" id="GO:0046872">
    <property type="term" value="F:metal ion binding"/>
    <property type="evidence" value="ECO:0007669"/>
    <property type="project" value="UniProtKB-KW"/>
</dbReference>
<dbReference type="EMBL" id="QJRN01000008">
    <property type="protein sequence ID" value="PYC36255.1"/>
    <property type="molecule type" value="Genomic_DNA"/>
</dbReference>
<dbReference type="PANTHER" id="PTHR30352:SF2">
    <property type="entry name" value="ANAEROBIC RIBONUCLEOSIDE-TRIPHOSPHATE REDUCTASE-ACTIVATING PROTEIN"/>
    <property type="match status" value="1"/>
</dbReference>
<name>A0A9Q6IGZ3_9PSED</name>
<evidence type="ECO:0000256" key="2">
    <source>
        <dbReference type="ARBA" id="ARBA00022485"/>
    </source>
</evidence>
<dbReference type="RefSeq" id="WP_110652347.1">
    <property type="nucleotide sequence ID" value="NZ_QJRN01000008.1"/>
</dbReference>
<dbReference type="InterPro" id="IPR058240">
    <property type="entry name" value="rSAM_sf"/>
</dbReference>
<keyword evidence="3" id="KW-0949">S-adenosyl-L-methionine</keyword>
<dbReference type="InterPro" id="IPR034457">
    <property type="entry name" value="Organic_radical-activating"/>
</dbReference>
<dbReference type="Proteomes" id="UP000248188">
    <property type="component" value="Unassembled WGS sequence"/>
</dbReference>
<reference evidence="7 8" key="1">
    <citation type="submission" date="2018-06" db="EMBL/GenBank/DDBJ databases">
        <title>Pseudomonas diversity within urban Lake Michigan freshwaters.</title>
        <authorList>
            <person name="Batrich M."/>
            <person name="Hatzopoulos T."/>
            <person name="Putonti C."/>
        </authorList>
    </citation>
    <scope>NUCLEOTIDE SEQUENCE [LARGE SCALE GENOMIC DNA]</scope>
    <source>
        <strain evidence="7 8">MB-090624</strain>
    </source>
</reference>
<evidence type="ECO:0000256" key="6">
    <source>
        <dbReference type="ARBA" id="ARBA00023014"/>
    </source>
</evidence>
<keyword evidence="4" id="KW-0479">Metal-binding</keyword>
<dbReference type="Gene3D" id="3.20.20.70">
    <property type="entry name" value="Aldolase class I"/>
    <property type="match status" value="1"/>
</dbReference>
<keyword evidence="5" id="KW-0408">Iron</keyword>
<gene>
    <name evidence="7" type="ORF">DMX08_14650</name>
</gene>
<dbReference type="GO" id="GO:0051539">
    <property type="term" value="F:4 iron, 4 sulfur cluster binding"/>
    <property type="evidence" value="ECO:0007669"/>
    <property type="project" value="UniProtKB-KW"/>
</dbReference>
<comment type="caution">
    <text evidence="7">The sequence shown here is derived from an EMBL/GenBank/DDBJ whole genome shotgun (WGS) entry which is preliminary data.</text>
</comment>
<dbReference type="SFLD" id="SFLDS00029">
    <property type="entry name" value="Radical_SAM"/>
    <property type="match status" value="1"/>
</dbReference>
<dbReference type="InterPro" id="IPR013785">
    <property type="entry name" value="Aldolase_TIM"/>
</dbReference>
<dbReference type="SUPFAM" id="SSF102114">
    <property type="entry name" value="Radical SAM enzymes"/>
    <property type="match status" value="1"/>
</dbReference>
<organism evidence="7 8">
    <name type="scientific">Pseudomonas protegens</name>
    <dbReference type="NCBI Taxonomy" id="380021"/>
    <lineage>
        <taxon>Bacteria</taxon>
        <taxon>Pseudomonadati</taxon>
        <taxon>Pseudomonadota</taxon>
        <taxon>Gammaproteobacteria</taxon>
        <taxon>Pseudomonadales</taxon>
        <taxon>Pseudomonadaceae</taxon>
        <taxon>Pseudomonas</taxon>
    </lineage>
</organism>
<evidence type="ECO:0000256" key="4">
    <source>
        <dbReference type="ARBA" id="ARBA00022723"/>
    </source>
</evidence>
<sequence length="175" mass="19272">MNLHLHHTELSRANGPGLRMVVWVQGCGLNCKGCFNQNTHNSEAGTSIAVSDLAEQINALDGIDGVTISGGEPLDQALAIEELINAVHDEKNWVLYTGYTPKEIFRDAAMIRVVKAVDLTLAGRYNSNAIHPYQYKRLIKTSDRVDINFFRTTRSVEFVVSGLGMTKTGLPIQSK</sequence>
<evidence type="ECO:0000313" key="8">
    <source>
        <dbReference type="Proteomes" id="UP000248188"/>
    </source>
</evidence>
<dbReference type="CDD" id="cd01335">
    <property type="entry name" value="Radical_SAM"/>
    <property type="match status" value="1"/>
</dbReference>
<evidence type="ECO:0000313" key="7">
    <source>
        <dbReference type="EMBL" id="PYC36255.1"/>
    </source>
</evidence>